<dbReference type="InterPro" id="IPR059186">
    <property type="entry name" value="SACTE_4363"/>
</dbReference>
<dbReference type="GO" id="GO:0004567">
    <property type="term" value="F:beta-mannosidase activity"/>
    <property type="evidence" value="ECO:0007669"/>
    <property type="project" value="UniProtKB-EC"/>
</dbReference>
<dbReference type="EC" id="3.2.1.25" evidence="3"/>
<evidence type="ECO:0000256" key="4">
    <source>
        <dbReference type="ARBA" id="ARBA00023295"/>
    </source>
</evidence>
<dbReference type="PANTHER" id="PTHR43730:SF1">
    <property type="entry name" value="BETA-MANNOSIDASE"/>
    <property type="match status" value="1"/>
</dbReference>
<evidence type="ECO:0000256" key="3">
    <source>
        <dbReference type="ARBA" id="ARBA00012754"/>
    </source>
</evidence>
<dbReference type="SUPFAM" id="SSF51126">
    <property type="entry name" value="Pectin lyase-like"/>
    <property type="match status" value="1"/>
</dbReference>
<dbReference type="InterPro" id="IPR017853">
    <property type="entry name" value="GH"/>
</dbReference>
<keyword evidence="4" id="KW-0378">Hydrolase</keyword>
<keyword evidence="6" id="KW-1133">Transmembrane helix</keyword>
<dbReference type="InterPro" id="IPR013783">
    <property type="entry name" value="Ig-like_fold"/>
</dbReference>
<keyword evidence="6" id="KW-0472">Membrane</keyword>
<feature type="domain" description="F5/8 type C" evidence="7">
    <location>
        <begin position="590"/>
        <end position="735"/>
    </location>
</feature>
<dbReference type="EMBL" id="CP043504">
    <property type="protein sequence ID" value="QEO08570.1"/>
    <property type="molecule type" value="Genomic_DNA"/>
</dbReference>
<comment type="similarity">
    <text evidence="2">Belongs to the glycosyl hydrolase 2 family.</text>
</comment>
<dbReference type="SUPFAM" id="SSF49785">
    <property type="entry name" value="Galactose-binding domain-like"/>
    <property type="match status" value="3"/>
</dbReference>
<dbReference type="OrthoDB" id="2479530at2"/>
<keyword evidence="4" id="KW-0326">Glycosidase</keyword>
<dbReference type="GO" id="GO:0005975">
    <property type="term" value="P:carbohydrate metabolic process"/>
    <property type="evidence" value="ECO:0007669"/>
    <property type="project" value="InterPro"/>
</dbReference>
<dbReference type="Pfam" id="PF02836">
    <property type="entry name" value="Glyco_hydro_2_C"/>
    <property type="match status" value="1"/>
</dbReference>
<dbReference type="PROSITE" id="PS50022">
    <property type="entry name" value="FA58C_3"/>
    <property type="match status" value="3"/>
</dbReference>
<dbReference type="Gene3D" id="3.20.20.80">
    <property type="entry name" value="Glycosidases"/>
    <property type="match status" value="1"/>
</dbReference>
<dbReference type="PANTHER" id="PTHR43730">
    <property type="entry name" value="BETA-MANNOSIDASE"/>
    <property type="match status" value="1"/>
</dbReference>
<keyword evidence="9" id="KW-1185">Reference proteome</keyword>
<feature type="transmembrane region" description="Helical" evidence="6">
    <location>
        <begin position="1596"/>
        <end position="1615"/>
    </location>
</feature>
<dbReference type="Proteomes" id="UP000322159">
    <property type="component" value="Chromosome"/>
</dbReference>
<feature type="domain" description="F5/8 type C" evidence="7">
    <location>
        <begin position="746"/>
        <end position="885"/>
    </location>
</feature>
<evidence type="ECO:0000256" key="5">
    <source>
        <dbReference type="SAM" id="MobiDB-lite"/>
    </source>
</evidence>
<name>A0A5C1Y4C5_9MICO</name>
<evidence type="ECO:0000313" key="8">
    <source>
        <dbReference type="EMBL" id="QEO08570.1"/>
    </source>
</evidence>
<dbReference type="Gene3D" id="2.60.40.10">
    <property type="entry name" value="Immunoglobulins"/>
    <property type="match status" value="1"/>
</dbReference>
<dbReference type="RefSeq" id="WP_149324004.1">
    <property type="nucleotide sequence ID" value="NZ_CP043504.1"/>
</dbReference>
<evidence type="ECO:0000256" key="1">
    <source>
        <dbReference type="ARBA" id="ARBA00000829"/>
    </source>
</evidence>
<dbReference type="Pfam" id="PF00754">
    <property type="entry name" value="F5_F8_type_C"/>
    <property type="match status" value="2"/>
</dbReference>
<reference evidence="8 9" key="1">
    <citation type="submission" date="2019-09" db="EMBL/GenBank/DDBJ databases">
        <title>Genome sequencing of strain KACC 19322.</title>
        <authorList>
            <person name="Heo J."/>
            <person name="Kim S.-J."/>
            <person name="Kim J.-S."/>
            <person name="Hong S.-B."/>
            <person name="Kwon S.-W."/>
        </authorList>
    </citation>
    <scope>NUCLEOTIDE SEQUENCE [LARGE SCALE GENOMIC DNA]</scope>
    <source>
        <strain evidence="8 9">KACC 19322</strain>
    </source>
</reference>
<feature type="domain" description="F5/8 type C" evidence="7">
    <location>
        <begin position="31"/>
        <end position="172"/>
    </location>
</feature>
<evidence type="ECO:0000313" key="9">
    <source>
        <dbReference type="Proteomes" id="UP000322159"/>
    </source>
</evidence>
<organism evidence="8 9">
    <name type="scientific">Protaetiibacter larvae</name>
    <dbReference type="NCBI Taxonomy" id="2592654"/>
    <lineage>
        <taxon>Bacteria</taxon>
        <taxon>Bacillati</taxon>
        <taxon>Actinomycetota</taxon>
        <taxon>Actinomycetes</taxon>
        <taxon>Micrococcales</taxon>
        <taxon>Microbacteriaceae</taxon>
        <taxon>Protaetiibacter</taxon>
    </lineage>
</organism>
<dbReference type="InterPro" id="IPR006103">
    <property type="entry name" value="Glyco_hydro_2_cat"/>
</dbReference>
<dbReference type="InterPro" id="IPR050887">
    <property type="entry name" value="Beta-mannosidase_GH2"/>
</dbReference>
<dbReference type="CDD" id="cd23669">
    <property type="entry name" value="GH55_SacteLam55A-like"/>
    <property type="match status" value="1"/>
</dbReference>
<dbReference type="Gene3D" id="2.60.120.260">
    <property type="entry name" value="Galactose-binding domain-like"/>
    <property type="match status" value="3"/>
</dbReference>
<dbReference type="Pfam" id="PF22633">
    <property type="entry name" value="F5_F8_type_C_2"/>
    <property type="match status" value="1"/>
</dbReference>
<gene>
    <name evidence="8" type="ORF">FLP23_00110</name>
</gene>
<evidence type="ECO:0000256" key="2">
    <source>
        <dbReference type="ARBA" id="ARBA00007401"/>
    </source>
</evidence>
<dbReference type="SUPFAM" id="SSF51445">
    <property type="entry name" value="(Trans)glycosidases"/>
    <property type="match status" value="1"/>
</dbReference>
<dbReference type="InterPro" id="IPR008979">
    <property type="entry name" value="Galactose-bd-like_sf"/>
</dbReference>
<protein>
    <recommendedName>
        <fullName evidence="3">beta-mannosidase</fullName>
        <ecNumber evidence="3">3.2.1.25</ecNumber>
    </recommendedName>
</protein>
<dbReference type="KEGG" id="lyk:FLP23_00110"/>
<feature type="region of interest" description="Disordered" evidence="5">
    <location>
        <begin position="1468"/>
        <end position="1496"/>
    </location>
</feature>
<keyword evidence="6" id="KW-0812">Transmembrane</keyword>
<accession>A0A5C1Y4C5</accession>
<proteinExistence type="inferred from homology"/>
<dbReference type="InterPro" id="IPR000421">
    <property type="entry name" value="FA58C"/>
</dbReference>
<evidence type="ECO:0000256" key="6">
    <source>
        <dbReference type="SAM" id="Phobius"/>
    </source>
</evidence>
<comment type="catalytic activity">
    <reaction evidence="1">
        <text>Hydrolysis of terminal, non-reducing beta-D-mannose residues in beta-D-mannosides.</text>
        <dbReference type="EC" id="3.2.1.25"/>
    </reaction>
</comment>
<dbReference type="InterPro" id="IPR011050">
    <property type="entry name" value="Pectin_lyase_fold/virulence"/>
</dbReference>
<dbReference type="GO" id="GO:0006516">
    <property type="term" value="P:glycoprotein catabolic process"/>
    <property type="evidence" value="ECO:0007669"/>
    <property type="project" value="TreeGrafter"/>
</dbReference>
<sequence length="1624" mass="170487">MTRAASPLTHSPLRRLTAGIAALAIAIVGVGLVTGVGAESARAAGPALLSQGKTATATSGDAALAFDGNAGSRWESAHGVDPQSIQVDLGVVSDLTEVQLDWEAANAKDYTLEVSDNGTDWDVVATRTDMAGGNRSDVITLTDVEGRYVRVVGTARNLIYGYSIFEFRVYGTIAVSSPATPTGKTVEVVGSYGDWDLYVNGSPYTVKGITWGPVTSGAGAISAEKLDEYLDDLVSLGVNTIRTWGTDAGSQVLFDAAAAHGIKVIAGFWIQPGGGPGSGGCPNFVSGTDAYLDQVRTDVATFVAQYKNHPAVLMWSLGNESLLGLGNCYTEGALESQRNAYAAFVNELALAVKAIDVNHPVTSTDAWVGAWPYLKANAPALDLYAINAYGALAGVQDAWAAGGYTVPYIVTETGPQGEWEAPLDGTGKPFEASDTVKAQAYTDAWAEISSNQGVALGATLFHFGTETDFGGVWFNIFPGEKKRAAWYAIAQAYGGPAASGNKPPVISAVGAPTASVVGGSSFTITATVTDPESDPTDVTIRQSGNYATGSNALTAATATGGSGSWTVTAPTDAGVWKFYVTATDDHGNIAYAPVSVVVTDASGVNVALGKTATAKSSQDPAANAVDGNAATKWGSALDGNWNGQDDEWFQVDLGARYRVNQVKLLWEGAAYGKDYDILVSTDGTNWTTVAEKRDQTQGTHAVPFSETEARYVKLQGIHRGSTFGYSFYEFQVFSPDGLSLDAQTVCGRDLVNAGGVTATASRGNAADAINNNVWARWDSGATEEPPGSGNWVGRDGEWIQLDLGASHSVCGIKTYWEAAYARDYDVLVSLDGSSWTTAAQVRGVAGAGPEVSRFDPVTARYLKIVSVTRGTQFGISLWDLEVFEARSIDVPTTELLGDHVLVFDPSMDALDIQALMDSVFADQEEDQFGEGRWQFFFLPGEYDVDARVGFYTSLAGAGLDPTEVEIHGADWVDAEWFDMNATQNFWRSAENLTYVPDGGVGRWAVSQAAPLRRVNVEGDLLLDSGRYGWSSGGFLADSKVSGWVKSWTQQQWYSRDSEVGTWGGGVWNFVYSGVEGDVAKGDAGADAAIRATLPNSYAAWPTPPITALATTGAVAEKPFLYLSGSDVESAADWSVFVPGLREGTTGATWTDGTDASDGASLSLEDFFIVKEGATATQVNAALAAGKNILFTPGVYRMDQTLQVTNPDTVILGLGLATIIPTGDSFGMHIADVDGVRIAGLLFDAAVTESPALLVVGDKDAHTDHSANPIVLNDVYMRVGGPVAGKVKAAMIVNADDTIIDHLWSWRGDHGEGIGWDQNTSDYGLVVNGDNVSAYGLFVEHYQKYNVLWKGQGGRTIFYQNELPYDVPNQEAWNHDGVRGWAAYKVDEGVTTHEAWGLGSYSNFTSDTEEDEITVDNGFEVPKGEPGVKLHHLLTVSLGGEGIFEHVINGVGARQFDTASIPSYVAEYPVPGDPDAGTDPAAAPADPATNPETDPAAHPVTVRLSAGSVVQGGTVHVEASGLPAGATAEVWIYSTPQLLATTTVDGLGRLSLTVRVPAGIPAGSHTIVVTVPAASVSGTAALQVTAARLSATGADPGGATAVAVALLLAGAAALGLRRRKRAIAA</sequence>
<evidence type="ECO:0000259" key="7">
    <source>
        <dbReference type="PROSITE" id="PS50022"/>
    </source>
</evidence>